<evidence type="ECO:0000259" key="1">
    <source>
        <dbReference type="Pfam" id="PF06985"/>
    </source>
</evidence>
<dbReference type="PANTHER" id="PTHR10622:SF10">
    <property type="entry name" value="HET DOMAIN-CONTAINING PROTEIN"/>
    <property type="match status" value="1"/>
</dbReference>
<dbReference type="PANTHER" id="PTHR10622">
    <property type="entry name" value="HET DOMAIN-CONTAINING PROTEIN"/>
    <property type="match status" value="1"/>
</dbReference>
<organism evidence="2 3">
    <name type="scientific">Fusarium equiseti</name>
    <name type="common">Fusarium scirpi</name>
    <dbReference type="NCBI Taxonomy" id="61235"/>
    <lineage>
        <taxon>Eukaryota</taxon>
        <taxon>Fungi</taxon>
        <taxon>Dikarya</taxon>
        <taxon>Ascomycota</taxon>
        <taxon>Pezizomycotina</taxon>
        <taxon>Sordariomycetes</taxon>
        <taxon>Hypocreomycetidae</taxon>
        <taxon>Hypocreales</taxon>
        <taxon>Nectriaceae</taxon>
        <taxon>Fusarium</taxon>
        <taxon>Fusarium incarnatum-equiseti species complex</taxon>
    </lineage>
</organism>
<reference evidence="2" key="1">
    <citation type="submission" date="2022-09" db="EMBL/GenBank/DDBJ databases">
        <title>Fusarium specimens isolated from Avocado Roots.</title>
        <authorList>
            <person name="Stajich J."/>
            <person name="Roper C."/>
            <person name="Heimlech-Rivalta G."/>
        </authorList>
    </citation>
    <scope>NUCLEOTIDE SEQUENCE</scope>
    <source>
        <strain evidence="2">CF00095</strain>
    </source>
</reference>
<evidence type="ECO:0000313" key="2">
    <source>
        <dbReference type="EMBL" id="KAJ4130162.1"/>
    </source>
</evidence>
<sequence>MPSREPRLRYTGLSLGTKLNSLPFHPASRPEPVNIVPKIRLLNTQTIQLESFNGNEDNIPLYAILSHTWGNDEITFQDVTQQPLEELRRREAFYKVQECCTQARKNGYDYVWVDTCCIDKTSSAELSEAINSMFKWYQQASICYAFLVDFDTTLSYGYITEDYTGRTVRLESSNTSFFSSRWFTRGWTL</sequence>
<comment type="caution">
    <text evidence="2">The sequence shown here is derived from an EMBL/GenBank/DDBJ whole genome shotgun (WGS) entry which is preliminary data.</text>
</comment>
<name>A0ABQ8RA68_FUSEQ</name>
<gene>
    <name evidence="2" type="ORF">NW768_007144</name>
</gene>
<dbReference type="Proteomes" id="UP001152024">
    <property type="component" value="Unassembled WGS sequence"/>
</dbReference>
<proteinExistence type="predicted"/>
<accession>A0ABQ8RA68</accession>
<protein>
    <recommendedName>
        <fullName evidence="1">Heterokaryon incompatibility domain-containing protein</fullName>
    </recommendedName>
</protein>
<evidence type="ECO:0000313" key="3">
    <source>
        <dbReference type="Proteomes" id="UP001152024"/>
    </source>
</evidence>
<feature type="domain" description="Heterokaryon incompatibility" evidence="1">
    <location>
        <begin position="62"/>
        <end position="189"/>
    </location>
</feature>
<keyword evidence="3" id="KW-1185">Reference proteome</keyword>
<dbReference type="InterPro" id="IPR010730">
    <property type="entry name" value="HET"/>
</dbReference>
<dbReference type="Pfam" id="PF06985">
    <property type="entry name" value="HET"/>
    <property type="match status" value="1"/>
</dbReference>
<dbReference type="EMBL" id="JAOQBH010000010">
    <property type="protein sequence ID" value="KAJ4130162.1"/>
    <property type="molecule type" value="Genomic_DNA"/>
</dbReference>